<dbReference type="InterPro" id="IPR011044">
    <property type="entry name" value="Quino_amine_DH_bsu"/>
</dbReference>
<dbReference type="RefSeq" id="WP_398281002.1">
    <property type="nucleotide sequence ID" value="NZ_JBITLV010000004.1"/>
</dbReference>
<dbReference type="EMBL" id="JBITLV010000004">
    <property type="protein sequence ID" value="MFI7588082.1"/>
    <property type="molecule type" value="Genomic_DNA"/>
</dbReference>
<proteinExistence type="predicted"/>
<dbReference type="PROSITE" id="PS51257">
    <property type="entry name" value="PROKAR_LIPOPROTEIN"/>
    <property type="match status" value="1"/>
</dbReference>
<name>A0ABW8AQ69_9ACTN</name>
<feature type="chain" id="PRO_5046716806" evidence="1">
    <location>
        <begin position="32"/>
        <end position="544"/>
    </location>
</feature>
<dbReference type="InterPro" id="IPR015943">
    <property type="entry name" value="WD40/YVTN_repeat-like_dom_sf"/>
</dbReference>
<evidence type="ECO:0000256" key="1">
    <source>
        <dbReference type="SAM" id="SignalP"/>
    </source>
</evidence>
<accession>A0ABW8AQ69</accession>
<dbReference type="Gene3D" id="2.130.10.10">
    <property type="entry name" value="YVTN repeat-like/Quinoprotein amine dehydrogenase"/>
    <property type="match status" value="2"/>
</dbReference>
<comment type="caution">
    <text evidence="2">The sequence shown here is derived from an EMBL/GenBank/DDBJ whole genome shotgun (WGS) entry which is preliminary data.</text>
</comment>
<keyword evidence="3" id="KW-1185">Reference proteome</keyword>
<dbReference type="InterPro" id="IPR051200">
    <property type="entry name" value="Host-pathogen_enzymatic-act"/>
</dbReference>
<evidence type="ECO:0000313" key="3">
    <source>
        <dbReference type="Proteomes" id="UP001612915"/>
    </source>
</evidence>
<gene>
    <name evidence="2" type="ORF">ACIB24_13520</name>
</gene>
<dbReference type="PANTHER" id="PTHR47197:SF3">
    <property type="entry name" value="DIHYDRO-HEME D1 DEHYDROGENASE"/>
    <property type="match status" value="1"/>
</dbReference>
<organism evidence="2 3">
    <name type="scientific">Spongisporangium articulatum</name>
    <dbReference type="NCBI Taxonomy" id="3362603"/>
    <lineage>
        <taxon>Bacteria</taxon>
        <taxon>Bacillati</taxon>
        <taxon>Actinomycetota</taxon>
        <taxon>Actinomycetes</taxon>
        <taxon>Kineosporiales</taxon>
        <taxon>Kineosporiaceae</taxon>
        <taxon>Spongisporangium</taxon>
    </lineage>
</organism>
<protein>
    <submittedName>
        <fullName evidence="2">Uncharacterized protein</fullName>
    </submittedName>
</protein>
<dbReference type="Proteomes" id="UP001612915">
    <property type="component" value="Unassembled WGS sequence"/>
</dbReference>
<feature type="signal peptide" evidence="1">
    <location>
        <begin position="1"/>
        <end position="31"/>
    </location>
</feature>
<sequence length="544" mass="55411">MSRSSIGRTAAVCLTAIVAGACLSVPGTASAAPPTVRATAGTIGSATVVDIGVDSAPSMVLVGSRLFVAAGDQIRVLSGTGRPVATITGQAGVSDLALAADGTLYAALKNASAISIIDPVGLKETARISSLPCVSQLAVNSTSLFAGQGCDQNQATVTVIDRSTASVTQSLERTWYRPPLLAANESRLVALGQGVTPATLATYSLSGGTATETAAARTELVNAVALSPDGRRIAGAEMSPYGLAELDADTLQQTAFYTTGPYPTGAAYSADGTKLVGTLQAGSDWNMVVFATADGSTLTRRRVVIPGESSVDMTPGTAVFDAAAGHVYAIASNGSPFDPTARLAIIATREPLPSSVRVKAGSHAFGKAVPVSVTGRAGAKVTLAVDDGGARSTKSLTLGSSGTGTTSVRADHGGSVTATLPGDADYAPATSTAKIISASRTSIGLSGFYKTSKGVRYFHSYKDVEFTLRVKPAGFFTVTLKGQMKSGGKWRTYQTLALNTDSRGFAYAHLLRGSKNVPTRVSVKFSGAGNLKGSSSGWATYRIT</sequence>
<dbReference type="PANTHER" id="PTHR47197">
    <property type="entry name" value="PROTEIN NIRF"/>
    <property type="match status" value="1"/>
</dbReference>
<reference evidence="2 3" key="1">
    <citation type="submission" date="2024-10" db="EMBL/GenBank/DDBJ databases">
        <title>The Natural Products Discovery Center: Release of the First 8490 Sequenced Strains for Exploring Actinobacteria Biosynthetic Diversity.</title>
        <authorList>
            <person name="Kalkreuter E."/>
            <person name="Kautsar S.A."/>
            <person name="Yang D."/>
            <person name="Bader C.D."/>
            <person name="Teijaro C.N."/>
            <person name="Fluegel L."/>
            <person name="Davis C.M."/>
            <person name="Simpson J.R."/>
            <person name="Lauterbach L."/>
            <person name="Steele A.D."/>
            <person name="Gui C."/>
            <person name="Meng S."/>
            <person name="Li G."/>
            <person name="Viehrig K."/>
            <person name="Ye F."/>
            <person name="Su P."/>
            <person name="Kiefer A.F."/>
            <person name="Nichols A."/>
            <person name="Cepeda A.J."/>
            <person name="Yan W."/>
            <person name="Fan B."/>
            <person name="Jiang Y."/>
            <person name="Adhikari A."/>
            <person name="Zheng C.-J."/>
            <person name="Schuster L."/>
            <person name="Cowan T.M."/>
            <person name="Smanski M.J."/>
            <person name="Chevrette M.G."/>
            <person name="De Carvalho L.P.S."/>
            <person name="Shen B."/>
        </authorList>
    </citation>
    <scope>NUCLEOTIDE SEQUENCE [LARGE SCALE GENOMIC DNA]</scope>
    <source>
        <strain evidence="2 3">NPDC049639</strain>
    </source>
</reference>
<dbReference type="SUPFAM" id="SSF50969">
    <property type="entry name" value="YVTN repeat-like/Quinoprotein amine dehydrogenase"/>
    <property type="match status" value="1"/>
</dbReference>
<evidence type="ECO:0000313" key="2">
    <source>
        <dbReference type="EMBL" id="MFI7588082.1"/>
    </source>
</evidence>
<keyword evidence="1" id="KW-0732">Signal</keyword>